<dbReference type="PANTHER" id="PTHR46844">
    <property type="entry name" value="SLR5058 PROTEIN"/>
    <property type="match status" value="1"/>
</dbReference>
<dbReference type="InterPro" id="IPR027417">
    <property type="entry name" value="P-loop_NTPase"/>
</dbReference>
<dbReference type="STRING" id="1121895.GCA_000378485_00537"/>
<keyword evidence="3" id="KW-1185">Reference proteome</keyword>
<reference evidence="2 3" key="1">
    <citation type="submission" date="2013-09" db="EMBL/GenBank/DDBJ databases">
        <authorList>
            <person name="Zeng Z."/>
            <person name="Chen C."/>
        </authorList>
    </citation>
    <scope>NUCLEOTIDE SEQUENCE [LARGE SCALE GENOMIC DNA]</scope>
    <source>
        <strain evidence="2 3">WB 3.3-2</strain>
    </source>
</reference>
<name>A0A0A2M8Q4_9FLAO</name>
<dbReference type="Pfam" id="PF05729">
    <property type="entry name" value="NACHT"/>
    <property type="match status" value="1"/>
</dbReference>
<dbReference type="RefSeq" id="WP_020211661.1">
    <property type="nucleotide sequence ID" value="NZ_JRLX01000001.1"/>
</dbReference>
<dbReference type="OrthoDB" id="1488560at2"/>
<dbReference type="InterPro" id="IPR055038">
    <property type="entry name" value="SNaCT8"/>
</dbReference>
<feature type="domain" description="NACHT" evidence="1">
    <location>
        <begin position="92"/>
        <end position="209"/>
    </location>
</feature>
<dbReference type="EMBL" id="JRLX01000001">
    <property type="protein sequence ID" value="KGO88634.1"/>
    <property type="molecule type" value="Genomic_DNA"/>
</dbReference>
<dbReference type="eggNOG" id="COG5635">
    <property type="taxonomic scope" value="Bacteria"/>
</dbReference>
<evidence type="ECO:0000313" key="2">
    <source>
        <dbReference type="EMBL" id="KGO88634.1"/>
    </source>
</evidence>
<evidence type="ECO:0000259" key="1">
    <source>
        <dbReference type="PROSITE" id="PS50837"/>
    </source>
</evidence>
<proteinExistence type="predicted"/>
<organism evidence="2 3">
    <name type="scientific">Flavobacterium rivuli WB 3.3-2 = DSM 21788</name>
    <dbReference type="NCBI Taxonomy" id="1121895"/>
    <lineage>
        <taxon>Bacteria</taxon>
        <taxon>Pseudomonadati</taxon>
        <taxon>Bacteroidota</taxon>
        <taxon>Flavobacteriia</taxon>
        <taxon>Flavobacteriales</taxon>
        <taxon>Flavobacteriaceae</taxon>
        <taxon>Flavobacterium</taxon>
    </lineage>
</organism>
<dbReference type="SUPFAM" id="SSF52540">
    <property type="entry name" value="P-loop containing nucleoside triphosphate hydrolases"/>
    <property type="match status" value="1"/>
</dbReference>
<sequence length="598" mass="70444">MALETILKLLTVFKEPLFAATNGVKEEFIQAFNNGLIEFLENYYDKYSNTKTFIYRDEKADFYDIYYPVTLKNRGKSIFKITDLKHLFNNNDYITIIGTAGSGKSMLMKHIFLSTINQSYKIPIVLELRNLNDYDGSLFDYISESLLSNKLVKSKNFIERILSKGNFLFLFDGYDEIYSSNKNKTTNEIENFVDLYNKNIFVITSRPGANCESLQRFNNFYVEPLTDQQIKDFITQQYKYQDDKESIEKVVAVIENPLNRDYKDYLTNPLLLSMFIFTFNNYPELPRSKNKFYWNVFDTLCTKHDTFTKKGSWLHERKSGLLNEDFENILKWFSYITLFKGRYNFDEKYLKTNFSEIIKKLDLKINLEDLIYDLNVSISILILDGTDYTFPHKSLQEYFCALLIKELNENQKEKIYTEKFANLSHNSTGGNLNFFKLCYELDKSSFLKYYLIPQAKNFLSKIDNSTTEKLIKSFIREFGFTIEFQESKNNKWSIKMMTYSQVGSESFLSFFKTQKSIPDIINLNRAENIKLIENYLNKKSIKILILSNAWNREIRSFVKATGIDTHFKNLFVGISEGIERLEEESKRDKTIISELLDI</sequence>
<dbReference type="PANTHER" id="PTHR46844:SF1">
    <property type="entry name" value="SLR5058 PROTEIN"/>
    <property type="match status" value="1"/>
</dbReference>
<comment type="caution">
    <text evidence="2">The sequence shown here is derived from an EMBL/GenBank/DDBJ whole genome shotgun (WGS) entry which is preliminary data.</text>
</comment>
<accession>A0A0A2M8Q4</accession>
<dbReference type="AlphaFoldDB" id="A0A0A2M8Q4"/>
<evidence type="ECO:0000313" key="3">
    <source>
        <dbReference type="Proteomes" id="UP000030152"/>
    </source>
</evidence>
<protein>
    <recommendedName>
        <fullName evidence="1">NACHT domain-containing protein</fullName>
    </recommendedName>
</protein>
<dbReference type="Pfam" id="PF22714">
    <property type="entry name" value="SNaCT8"/>
    <property type="match status" value="1"/>
</dbReference>
<dbReference type="Proteomes" id="UP000030152">
    <property type="component" value="Unassembled WGS sequence"/>
</dbReference>
<dbReference type="PROSITE" id="PS50837">
    <property type="entry name" value="NACHT"/>
    <property type="match status" value="1"/>
</dbReference>
<gene>
    <name evidence="2" type="ORF">Q765_01660</name>
</gene>
<dbReference type="Gene3D" id="3.40.50.300">
    <property type="entry name" value="P-loop containing nucleotide triphosphate hydrolases"/>
    <property type="match status" value="1"/>
</dbReference>
<dbReference type="InterPro" id="IPR007111">
    <property type="entry name" value="NACHT_NTPase"/>
</dbReference>